<feature type="domain" description="Zinc finger C5HC2-type" evidence="1">
    <location>
        <begin position="15"/>
        <end position="63"/>
    </location>
</feature>
<sequence>MEEDFGRSVKREGFMCFSDLYLSGAGCSCSPDKYSCLEHSKQICTCPWSSRFFLYRSIIDELNLLIGTLNGKEDMKVSYLRHGSEMEKKIETLARITTILKGFIKNMADDHDIDRLSVQNVPADDHDIVGTVSSSERPRPMFRLLTCIILLSIVTSTDRRANIYTDKDKEMRNTLLHCKKHSLS</sequence>
<dbReference type="PANTHER" id="PTHR10694">
    <property type="entry name" value="LYSINE-SPECIFIC DEMETHYLASE"/>
    <property type="match status" value="1"/>
</dbReference>
<dbReference type="EMBL" id="PKPP01000023">
    <property type="protein sequence ID" value="PWA99325.1"/>
    <property type="molecule type" value="Genomic_DNA"/>
</dbReference>
<evidence type="ECO:0000313" key="2">
    <source>
        <dbReference type="EMBL" id="PWA99325.1"/>
    </source>
</evidence>
<dbReference type="AlphaFoldDB" id="A0A2U1QMU1"/>
<evidence type="ECO:0000259" key="1">
    <source>
        <dbReference type="Pfam" id="PF02928"/>
    </source>
</evidence>
<keyword evidence="3" id="KW-1185">Reference proteome</keyword>
<protein>
    <submittedName>
        <fullName evidence="2">Transcription factor jumonji (Jmj) family protein / zinc finger (C5HC2 type) family protein</fullName>
    </submittedName>
</protein>
<dbReference type="GO" id="GO:0010468">
    <property type="term" value="P:regulation of gene expression"/>
    <property type="evidence" value="ECO:0007669"/>
    <property type="project" value="TreeGrafter"/>
</dbReference>
<dbReference type="Pfam" id="PF02928">
    <property type="entry name" value="zf-C5HC2"/>
    <property type="match status" value="1"/>
</dbReference>
<organism evidence="2 3">
    <name type="scientific">Artemisia annua</name>
    <name type="common">Sweet wormwood</name>
    <dbReference type="NCBI Taxonomy" id="35608"/>
    <lineage>
        <taxon>Eukaryota</taxon>
        <taxon>Viridiplantae</taxon>
        <taxon>Streptophyta</taxon>
        <taxon>Embryophyta</taxon>
        <taxon>Tracheophyta</taxon>
        <taxon>Spermatophyta</taxon>
        <taxon>Magnoliopsida</taxon>
        <taxon>eudicotyledons</taxon>
        <taxon>Gunneridae</taxon>
        <taxon>Pentapetalae</taxon>
        <taxon>asterids</taxon>
        <taxon>campanulids</taxon>
        <taxon>Asterales</taxon>
        <taxon>Asteraceae</taxon>
        <taxon>Asteroideae</taxon>
        <taxon>Anthemideae</taxon>
        <taxon>Artemisiinae</taxon>
        <taxon>Artemisia</taxon>
    </lineage>
</organism>
<proteinExistence type="predicted"/>
<dbReference type="GO" id="GO:0034647">
    <property type="term" value="F:histone H3K4me/H3K4me2/H3K4me3 demethylase activity"/>
    <property type="evidence" value="ECO:0007669"/>
    <property type="project" value="TreeGrafter"/>
</dbReference>
<reference evidence="2 3" key="1">
    <citation type="journal article" date="2018" name="Mol. Plant">
        <title>The genome of Artemisia annua provides insight into the evolution of Asteraceae family and artemisinin biosynthesis.</title>
        <authorList>
            <person name="Shen Q."/>
            <person name="Zhang L."/>
            <person name="Liao Z."/>
            <person name="Wang S."/>
            <person name="Yan T."/>
            <person name="Shi P."/>
            <person name="Liu M."/>
            <person name="Fu X."/>
            <person name="Pan Q."/>
            <person name="Wang Y."/>
            <person name="Lv Z."/>
            <person name="Lu X."/>
            <person name="Zhang F."/>
            <person name="Jiang W."/>
            <person name="Ma Y."/>
            <person name="Chen M."/>
            <person name="Hao X."/>
            <person name="Li L."/>
            <person name="Tang Y."/>
            <person name="Lv G."/>
            <person name="Zhou Y."/>
            <person name="Sun X."/>
            <person name="Brodelius P.E."/>
            <person name="Rose J.K.C."/>
            <person name="Tang K."/>
        </authorList>
    </citation>
    <scope>NUCLEOTIDE SEQUENCE [LARGE SCALE GENOMIC DNA]</scope>
    <source>
        <strain evidence="3">cv. Huhao1</strain>
        <tissue evidence="2">Leaf</tissue>
    </source>
</reference>
<accession>A0A2U1QMU1</accession>
<dbReference type="OrthoDB" id="2436605at2759"/>
<dbReference type="Proteomes" id="UP000245207">
    <property type="component" value="Unassembled WGS sequence"/>
</dbReference>
<dbReference type="STRING" id="35608.A0A2U1QMU1"/>
<dbReference type="GO" id="GO:0000785">
    <property type="term" value="C:chromatin"/>
    <property type="evidence" value="ECO:0007669"/>
    <property type="project" value="TreeGrafter"/>
</dbReference>
<comment type="caution">
    <text evidence="2">The sequence shown here is derived from an EMBL/GenBank/DDBJ whole genome shotgun (WGS) entry which is preliminary data.</text>
</comment>
<evidence type="ECO:0000313" key="3">
    <source>
        <dbReference type="Proteomes" id="UP000245207"/>
    </source>
</evidence>
<dbReference type="GO" id="GO:0005634">
    <property type="term" value="C:nucleus"/>
    <property type="evidence" value="ECO:0007669"/>
    <property type="project" value="TreeGrafter"/>
</dbReference>
<dbReference type="PANTHER" id="PTHR10694:SF54">
    <property type="entry name" value="INACTIVE LYSINE-SPECIFIC DEMETHYLASE JMJ19-RELATED"/>
    <property type="match status" value="1"/>
</dbReference>
<name>A0A2U1QMU1_ARTAN</name>
<gene>
    <name evidence="2" type="ORF">CTI12_AA000810</name>
</gene>
<dbReference type="InterPro" id="IPR004198">
    <property type="entry name" value="Znf_C5HC2"/>
</dbReference>